<dbReference type="RefSeq" id="WP_156205488.1">
    <property type="nucleotide sequence ID" value="NZ_WHPN01000188.1"/>
</dbReference>
<reference evidence="3 4" key="1">
    <citation type="submission" date="2019-10" db="EMBL/GenBank/DDBJ databases">
        <title>Streptomyces tenebrisbrunneis sp.nov., an endogenous actinomycete isolated from of Lycium ruthenicum.</title>
        <authorList>
            <person name="Ma L."/>
        </authorList>
    </citation>
    <scope>NUCLEOTIDE SEQUENCE [LARGE SCALE GENOMIC DNA]</scope>
    <source>
        <strain evidence="3 4">TRM 66187</strain>
    </source>
</reference>
<dbReference type="Proteomes" id="UP000621266">
    <property type="component" value="Unassembled WGS sequence"/>
</dbReference>
<proteinExistence type="predicted"/>
<feature type="region of interest" description="Disordered" evidence="1">
    <location>
        <begin position="59"/>
        <end position="79"/>
    </location>
</feature>
<evidence type="ECO:0000313" key="4">
    <source>
        <dbReference type="Proteomes" id="UP000621266"/>
    </source>
</evidence>
<feature type="transmembrane region" description="Helical" evidence="2">
    <location>
        <begin position="9"/>
        <end position="26"/>
    </location>
</feature>
<evidence type="ECO:0000313" key="3">
    <source>
        <dbReference type="EMBL" id="KAF4409662.1"/>
    </source>
</evidence>
<gene>
    <name evidence="3" type="ORF">GCU69_07845</name>
</gene>
<comment type="caution">
    <text evidence="3">The sequence shown here is derived from an EMBL/GenBank/DDBJ whole genome shotgun (WGS) entry which is preliminary data.</text>
</comment>
<name>A0ABQ7FL40_9ACTN</name>
<dbReference type="EMBL" id="WHPN01000188">
    <property type="protein sequence ID" value="KAF4409662.1"/>
    <property type="molecule type" value="Genomic_DNA"/>
</dbReference>
<sequence length="114" mass="11338">MPRPTAAQLAYGSATVVLSTLAMLLMSETRSVLGIVSISLAGLALGLFVAVTVPAPRAARRPGVAQTAPGSGARGAAAARPAEVVRAEAFSGRAARPRARAGVGSGIGEHSGHR</sequence>
<evidence type="ECO:0000256" key="2">
    <source>
        <dbReference type="SAM" id="Phobius"/>
    </source>
</evidence>
<keyword evidence="2" id="KW-0812">Transmembrane</keyword>
<accession>A0ABQ7FL40</accession>
<evidence type="ECO:0000256" key="1">
    <source>
        <dbReference type="SAM" id="MobiDB-lite"/>
    </source>
</evidence>
<feature type="transmembrane region" description="Helical" evidence="2">
    <location>
        <begin position="32"/>
        <end position="53"/>
    </location>
</feature>
<keyword evidence="2" id="KW-1133">Transmembrane helix</keyword>
<feature type="region of interest" description="Disordered" evidence="1">
    <location>
        <begin position="92"/>
        <end position="114"/>
    </location>
</feature>
<keyword evidence="2" id="KW-0472">Membrane</keyword>
<protein>
    <submittedName>
        <fullName evidence="3">Uncharacterized protein</fullName>
    </submittedName>
</protein>
<keyword evidence="4" id="KW-1185">Reference proteome</keyword>
<organism evidence="3 4">
    <name type="scientific">Streptomyces lycii</name>
    <dbReference type="NCBI Taxonomy" id="2654337"/>
    <lineage>
        <taxon>Bacteria</taxon>
        <taxon>Bacillati</taxon>
        <taxon>Actinomycetota</taxon>
        <taxon>Actinomycetes</taxon>
        <taxon>Kitasatosporales</taxon>
        <taxon>Streptomycetaceae</taxon>
        <taxon>Streptomyces</taxon>
    </lineage>
</organism>
<feature type="compositionally biased region" description="Gly residues" evidence="1">
    <location>
        <begin position="103"/>
        <end position="114"/>
    </location>
</feature>